<dbReference type="Proteomes" id="UP000199035">
    <property type="component" value="Unassembled WGS sequence"/>
</dbReference>
<dbReference type="EMBL" id="FNPK01000007">
    <property type="protein sequence ID" value="SDY31285.1"/>
    <property type="molecule type" value="Genomic_DNA"/>
</dbReference>
<protein>
    <recommendedName>
        <fullName evidence="4">Amino acid transport protein</fullName>
    </recommendedName>
</protein>
<evidence type="ECO:0000313" key="3">
    <source>
        <dbReference type="Proteomes" id="UP000199035"/>
    </source>
</evidence>
<organism evidence="2 3">
    <name type="scientific">Acinetobacter kyonggiensis</name>
    <dbReference type="NCBI Taxonomy" id="595670"/>
    <lineage>
        <taxon>Bacteria</taxon>
        <taxon>Pseudomonadati</taxon>
        <taxon>Pseudomonadota</taxon>
        <taxon>Gammaproteobacteria</taxon>
        <taxon>Moraxellales</taxon>
        <taxon>Moraxellaceae</taxon>
        <taxon>Acinetobacter</taxon>
    </lineage>
</organism>
<feature type="transmembrane region" description="Helical" evidence="1">
    <location>
        <begin position="51"/>
        <end position="66"/>
    </location>
</feature>
<evidence type="ECO:0008006" key="4">
    <source>
        <dbReference type="Google" id="ProtNLM"/>
    </source>
</evidence>
<reference evidence="3" key="1">
    <citation type="submission" date="2016-10" db="EMBL/GenBank/DDBJ databases">
        <authorList>
            <person name="Varghese N."/>
            <person name="Submissions S."/>
        </authorList>
    </citation>
    <scope>NUCLEOTIDE SEQUENCE [LARGE SCALE GENOMIC DNA]</scope>
    <source>
        <strain evidence="3">ANC 5109</strain>
    </source>
</reference>
<sequence>MNTTQLLLGVLFSSIGLGYFIYGKKQKVTVPLVCGLVLMIFPYFIENTAMLTSIGILLSILPYFIRL</sequence>
<dbReference type="AlphaFoldDB" id="A0A1H3IVC6"/>
<feature type="transmembrane region" description="Helical" evidence="1">
    <location>
        <begin position="6"/>
        <end position="22"/>
    </location>
</feature>
<gene>
    <name evidence="2" type="ORF">SAMN05421643_107101</name>
</gene>
<name>A0A1H3IVC6_9GAMM</name>
<proteinExistence type="predicted"/>
<evidence type="ECO:0000313" key="2">
    <source>
        <dbReference type="EMBL" id="SDY31285.1"/>
    </source>
</evidence>
<keyword evidence="3" id="KW-1185">Reference proteome</keyword>
<keyword evidence="1" id="KW-0472">Membrane</keyword>
<accession>A0A1H3IVC6</accession>
<dbReference type="RefSeq" id="WP_086184755.1">
    <property type="nucleotide sequence ID" value="NZ_FNPK01000007.1"/>
</dbReference>
<dbReference type="STRING" id="595670.SAMN05421643_107101"/>
<evidence type="ECO:0000256" key="1">
    <source>
        <dbReference type="SAM" id="Phobius"/>
    </source>
</evidence>
<keyword evidence="1" id="KW-0812">Transmembrane</keyword>
<keyword evidence="1" id="KW-1133">Transmembrane helix</keyword>
<feature type="transmembrane region" description="Helical" evidence="1">
    <location>
        <begin position="29"/>
        <end position="45"/>
    </location>
</feature>